<dbReference type="AlphaFoldDB" id="B4KQG1"/>
<dbReference type="KEGG" id="dmo:Dmoj_GI21002"/>
<dbReference type="HOGENOM" id="CLU_1435825_0_0_1"/>
<dbReference type="InParanoid" id="B4KQG1"/>
<evidence type="ECO:0000313" key="3">
    <source>
        <dbReference type="Proteomes" id="UP000009192"/>
    </source>
</evidence>
<evidence type="ECO:0000256" key="1">
    <source>
        <dbReference type="SAM" id="MobiDB-lite"/>
    </source>
</evidence>
<feature type="compositionally biased region" description="Low complexity" evidence="1">
    <location>
        <begin position="75"/>
        <end position="90"/>
    </location>
</feature>
<name>B4KQG1_DROMO</name>
<sequence>MKRLNICGAFLALSGPGTKEDIIIQVAKQQNIRFNDLPQLQKEVDRALEESLRLGFVDRQGQIYKLNIDVHNKANAKNSTNNKSTSASASVETTMQTHPTPENKAQGQGQGDSTRSRSLVDNCSRIKSRTSSCSACSALDFISTQDRRKNTHFLDKHLLRKEKSVCSICGLNSDKRSVDGQEPETTTNN</sequence>
<dbReference type="OrthoDB" id="7844230at2759"/>
<feature type="compositionally biased region" description="Polar residues" evidence="1">
    <location>
        <begin position="91"/>
        <end position="120"/>
    </location>
</feature>
<organism evidence="2 3">
    <name type="scientific">Drosophila mojavensis</name>
    <name type="common">Fruit fly</name>
    <dbReference type="NCBI Taxonomy" id="7230"/>
    <lineage>
        <taxon>Eukaryota</taxon>
        <taxon>Metazoa</taxon>
        <taxon>Ecdysozoa</taxon>
        <taxon>Arthropoda</taxon>
        <taxon>Hexapoda</taxon>
        <taxon>Insecta</taxon>
        <taxon>Pterygota</taxon>
        <taxon>Neoptera</taxon>
        <taxon>Endopterygota</taxon>
        <taxon>Diptera</taxon>
        <taxon>Brachycera</taxon>
        <taxon>Muscomorpha</taxon>
        <taxon>Ephydroidea</taxon>
        <taxon>Drosophilidae</taxon>
        <taxon>Drosophila</taxon>
    </lineage>
</organism>
<dbReference type="OMA" id="LNICGAF"/>
<feature type="region of interest" description="Disordered" evidence="1">
    <location>
        <begin position="75"/>
        <end position="120"/>
    </location>
</feature>
<evidence type="ECO:0000313" key="2">
    <source>
        <dbReference type="EMBL" id="EDW10301.1"/>
    </source>
</evidence>
<reference evidence="2 3" key="1">
    <citation type="journal article" date="2007" name="Nature">
        <title>Evolution of genes and genomes on the Drosophila phylogeny.</title>
        <authorList>
            <consortium name="Drosophila 12 Genomes Consortium"/>
            <person name="Clark A.G."/>
            <person name="Eisen M.B."/>
            <person name="Smith D.R."/>
            <person name="Bergman C.M."/>
            <person name="Oliver B."/>
            <person name="Markow T.A."/>
            <person name="Kaufman T.C."/>
            <person name="Kellis M."/>
            <person name="Gelbart W."/>
            <person name="Iyer V.N."/>
            <person name="Pollard D.A."/>
            <person name="Sackton T.B."/>
            <person name="Larracuente A.M."/>
            <person name="Singh N.D."/>
            <person name="Abad J.P."/>
            <person name="Abt D.N."/>
            <person name="Adryan B."/>
            <person name="Aguade M."/>
            <person name="Akashi H."/>
            <person name="Anderson W.W."/>
            <person name="Aquadro C.F."/>
            <person name="Ardell D.H."/>
            <person name="Arguello R."/>
            <person name="Artieri C.G."/>
            <person name="Barbash D.A."/>
            <person name="Barker D."/>
            <person name="Barsanti P."/>
            <person name="Batterham P."/>
            <person name="Batzoglou S."/>
            <person name="Begun D."/>
            <person name="Bhutkar A."/>
            <person name="Blanco E."/>
            <person name="Bosak S.A."/>
            <person name="Bradley R.K."/>
            <person name="Brand A.D."/>
            <person name="Brent M.R."/>
            <person name="Brooks A.N."/>
            <person name="Brown R.H."/>
            <person name="Butlin R.K."/>
            <person name="Caggese C."/>
            <person name="Calvi B.R."/>
            <person name="Bernardo de Carvalho A."/>
            <person name="Caspi A."/>
            <person name="Castrezana S."/>
            <person name="Celniker S.E."/>
            <person name="Chang J.L."/>
            <person name="Chapple C."/>
            <person name="Chatterji S."/>
            <person name="Chinwalla A."/>
            <person name="Civetta A."/>
            <person name="Clifton S.W."/>
            <person name="Comeron J.M."/>
            <person name="Costello J.C."/>
            <person name="Coyne J.A."/>
            <person name="Daub J."/>
            <person name="David R.G."/>
            <person name="Delcher A.L."/>
            <person name="Delehaunty K."/>
            <person name="Do C.B."/>
            <person name="Ebling H."/>
            <person name="Edwards K."/>
            <person name="Eickbush T."/>
            <person name="Evans J.D."/>
            <person name="Filipski A."/>
            <person name="Findeiss S."/>
            <person name="Freyhult E."/>
            <person name="Fulton L."/>
            <person name="Fulton R."/>
            <person name="Garcia A.C."/>
            <person name="Gardiner A."/>
            <person name="Garfield D.A."/>
            <person name="Garvin B.E."/>
            <person name="Gibson G."/>
            <person name="Gilbert D."/>
            <person name="Gnerre S."/>
            <person name="Godfrey J."/>
            <person name="Good R."/>
            <person name="Gotea V."/>
            <person name="Gravely B."/>
            <person name="Greenberg A.J."/>
            <person name="Griffiths-Jones S."/>
            <person name="Gross S."/>
            <person name="Guigo R."/>
            <person name="Gustafson E.A."/>
            <person name="Haerty W."/>
            <person name="Hahn M.W."/>
            <person name="Halligan D.L."/>
            <person name="Halpern A.L."/>
            <person name="Halter G.M."/>
            <person name="Han M.V."/>
            <person name="Heger A."/>
            <person name="Hillier L."/>
            <person name="Hinrichs A.S."/>
            <person name="Holmes I."/>
            <person name="Hoskins R.A."/>
            <person name="Hubisz M.J."/>
            <person name="Hultmark D."/>
            <person name="Huntley M.A."/>
            <person name="Jaffe D.B."/>
            <person name="Jagadeeshan S."/>
            <person name="Jeck W.R."/>
            <person name="Johnson J."/>
            <person name="Jones C.D."/>
            <person name="Jordan W.C."/>
            <person name="Karpen G.H."/>
            <person name="Kataoka E."/>
            <person name="Keightley P.D."/>
            <person name="Kheradpour P."/>
            <person name="Kirkness E.F."/>
            <person name="Koerich L.B."/>
            <person name="Kristiansen K."/>
            <person name="Kudrna D."/>
            <person name="Kulathinal R.J."/>
            <person name="Kumar S."/>
            <person name="Kwok R."/>
            <person name="Lander E."/>
            <person name="Langley C.H."/>
            <person name="Lapoint R."/>
            <person name="Lazzaro B.P."/>
            <person name="Lee S.J."/>
            <person name="Levesque L."/>
            <person name="Li R."/>
            <person name="Lin C.F."/>
            <person name="Lin M.F."/>
            <person name="Lindblad-Toh K."/>
            <person name="Llopart A."/>
            <person name="Long M."/>
            <person name="Low L."/>
            <person name="Lozovsky E."/>
            <person name="Lu J."/>
            <person name="Luo M."/>
            <person name="Machado C.A."/>
            <person name="Makalowski W."/>
            <person name="Marzo M."/>
            <person name="Matsuda M."/>
            <person name="Matzkin L."/>
            <person name="McAllister B."/>
            <person name="McBride C.S."/>
            <person name="McKernan B."/>
            <person name="McKernan K."/>
            <person name="Mendez-Lago M."/>
            <person name="Minx P."/>
            <person name="Mollenhauer M.U."/>
            <person name="Montooth K."/>
            <person name="Mount S.M."/>
            <person name="Mu X."/>
            <person name="Myers E."/>
            <person name="Negre B."/>
            <person name="Newfeld S."/>
            <person name="Nielsen R."/>
            <person name="Noor M.A."/>
            <person name="O'Grady P."/>
            <person name="Pachter L."/>
            <person name="Papaceit M."/>
            <person name="Parisi M.J."/>
            <person name="Parisi M."/>
            <person name="Parts L."/>
            <person name="Pedersen J.S."/>
            <person name="Pesole G."/>
            <person name="Phillippy A.M."/>
            <person name="Ponting C.P."/>
            <person name="Pop M."/>
            <person name="Porcelli D."/>
            <person name="Powell J.R."/>
            <person name="Prohaska S."/>
            <person name="Pruitt K."/>
            <person name="Puig M."/>
            <person name="Quesneville H."/>
            <person name="Ram K.R."/>
            <person name="Rand D."/>
            <person name="Rasmussen M.D."/>
            <person name="Reed L.K."/>
            <person name="Reenan R."/>
            <person name="Reily A."/>
            <person name="Remington K.A."/>
            <person name="Rieger T.T."/>
            <person name="Ritchie M.G."/>
            <person name="Robin C."/>
            <person name="Rogers Y.H."/>
            <person name="Rohde C."/>
            <person name="Rozas J."/>
            <person name="Rubenfield M.J."/>
            <person name="Ruiz A."/>
            <person name="Russo S."/>
            <person name="Salzberg S.L."/>
            <person name="Sanchez-Gracia A."/>
            <person name="Saranga D.J."/>
            <person name="Sato H."/>
            <person name="Schaeffer S.W."/>
            <person name="Schatz M.C."/>
            <person name="Schlenke T."/>
            <person name="Schwartz R."/>
            <person name="Segarra C."/>
            <person name="Singh R.S."/>
            <person name="Sirot L."/>
            <person name="Sirota M."/>
            <person name="Sisneros N.B."/>
            <person name="Smith C.D."/>
            <person name="Smith T.F."/>
            <person name="Spieth J."/>
            <person name="Stage D.E."/>
            <person name="Stark A."/>
            <person name="Stephan W."/>
            <person name="Strausberg R.L."/>
            <person name="Strempel S."/>
            <person name="Sturgill D."/>
            <person name="Sutton G."/>
            <person name="Sutton G.G."/>
            <person name="Tao W."/>
            <person name="Teichmann S."/>
            <person name="Tobari Y.N."/>
            <person name="Tomimura Y."/>
            <person name="Tsolas J.M."/>
            <person name="Valente V.L."/>
            <person name="Venter E."/>
            <person name="Venter J.C."/>
            <person name="Vicario S."/>
            <person name="Vieira F.G."/>
            <person name="Vilella A.J."/>
            <person name="Villasante A."/>
            <person name="Walenz B."/>
            <person name="Wang J."/>
            <person name="Wasserman M."/>
            <person name="Watts T."/>
            <person name="Wilson D."/>
            <person name="Wilson R.K."/>
            <person name="Wing R.A."/>
            <person name="Wolfner M.F."/>
            <person name="Wong A."/>
            <person name="Wong G.K."/>
            <person name="Wu C.I."/>
            <person name="Wu G."/>
            <person name="Yamamoto D."/>
            <person name="Yang H.P."/>
            <person name="Yang S.P."/>
            <person name="Yorke J.A."/>
            <person name="Yoshida K."/>
            <person name="Zdobnov E."/>
            <person name="Zhang P."/>
            <person name="Zhang Y."/>
            <person name="Zimin A.V."/>
            <person name="Baldwin J."/>
            <person name="Abdouelleil A."/>
            <person name="Abdulkadir J."/>
            <person name="Abebe A."/>
            <person name="Abera B."/>
            <person name="Abreu J."/>
            <person name="Acer S.C."/>
            <person name="Aftuck L."/>
            <person name="Alexander A."/>
            <person name="An P."/>
            <person name="Anderson E."/>
            <person name="Anderson S."/>
            <person name="Arachi H."/>
            <person name="Azer M."/>
            <person name="Bachantsang P."/>
            <person name="Barry A."/>
            <person name="Bayul T."/>
            <person name="Berlin A."/>
            <person name="Bessette D."/>
            <person name="Bloom T."/>
            <person name="Blye J."/>
            <person name="Boguslavskiy L."/>
            <person name="Bonnet C."/>
            <person name="Boukhgalter B."/>
            <person name="Bourzgui I."/>
            <person name="Brown A."/>
            <person name="Cahill P."/>
            <person name="Channer S."/>
            <person name="Cheshatsang Y."/>
            <person name="Chuda L."/>
            <person name="Citroen M."/>
            <person name="Collymore A."/>
            <person name="Cooke P."/>
            <person name="Costello M."/>
            <person name="D'Aco K."/>
            <person name="Daza R."/>
            <person name="De Haan G."/>
            <person name="DeGray S."/>
            <person name="DeMaso C."/>
            <person name="Dhargay N."/>
            <person name="Dooley K."/>
            <person name="Dooley E."/>
            <person name="Doricent M."/>
            <person name="Dorje P."/>
            <person name="Dorjee K."/>
            <person name="Dupes A."/>
            <person name="Elong R."/>
            <person name="Falk J."/>
            <person name="Farina A."/>
            <person name="Faro S."/>
            <person name="Ferguson D."/>
            <person name="Fisher S."/>
            <person name="Foley C.D."/>
            <person name="Franke A."/>
            <person name="Friedrich D."/>
            <person name="Gadbois L."/>
            <person name="Gearin G."/>
            <person name="Gearin C.R."/>
            <person name="Giannoukos G."/>
            <person name="Goode T."/>
            <person name="Graham J."/>
            <person name="Grandbois E."/>
            <person name="Grewal S."/>
            <person name="Gyaltsen K."/>
            <person name="Hafez N."/>
            <person name="Hagos B."/>
            <person name="Hall J."/>
            <person name="Henson C."/>
            <person name="Hollinger A."/>
            <person name="Honan T."/>
            <person name="Huard M.D."/>
            <person name="Hughes L."/>
            <person name="Hurhula B."/>
            <person name="Husby M.E."/>
            <person name="Kamat A."/>
            <person name="Kanga B."/>
            <person name="Kashin S."/>
            <person name="Khazanovich D."/>
            <person name="Kisner P."/>
            <person name="Lance K."/>
            <person name="Lara M."/>
            <person name="Lee W."/>
            <person name="Lennon N."/>
            <person name="Letendre F."/>
            <person name="LeVine R."/>
            <person name="Lipovsky A."/>
            <person name="Liu X."/>
            <person name="Liu J."/>
            <person name="Liu S."/>
            <person name="Lokyitsang T."/>
            <person name="Lokyitsang Y."/>
            <person name="Lubonja R."/>
            <person name="Lui A."/>
            <person name="MacDonald P."/>
            <person name="Magnisalis V."/>
            <person name="Maru K."/>
            <person name="Matthews C."/>
            <person name="McCusker W."/>
            <person name="McDonough S."/>
            <person name="Mehta T."/>
            <person name="Meldrim J."/>
            <person name="Meneus L."/>
            <person name="Mihai O."/>
            <person name="Mihalev A."/>
            <person name="Mihova T."/>
            <person name="Mittelman R."/>
            <person name="Mlenga V."/>
            <person name="Montmayeur A."/>
            <person name="Mulrain L."/>
            <person name="Navidi A."/>
            <person name="Naylor J."/>
            <person name="Negash T."/>
            <person name="Nguyen T."/>
            <person name="Nguyen N."/>
            <person name="Nicol R."/>
            <person name="Norbu C."/>
            <person name="Norbu N."/>
            <person name="Novod N."/>
            <person name="O'Neill B."/>
            <person name="Osman S."/>
            <person name="Markiewicz E."/>
            <person name="Oyono O.L."/>
            <person name="Patti C."/>
            <person name="Phunkhang P."/>
            <person name="Pierre F."/>
            <person name="Priest M."/>
            <person name="Raghuraman S."/>
            <person name="Rege F."/>
            <person name="Reyes R."/>
            <person name="Rise C."/>
            <person name="Rogov P."/>
            <person name="Ross K."/>
            <person name="Ryan E."/>
            <person name="Settipalli S."/>
            <person name="Shea T."/>
            <person name="Sherpa N."/>
            <person name="Shi L."/>
            <person name="Shih D."/>
            <person name="Sparrow T."/>
            <person name="Spaulding J."/>
            <person name="Stalker J."/>
            <person name="Stange-Thomann N."/>
            <person name="Stavropoulos S."/>
            <person name="Stone C."/>
            <person name="Strader C."/>
            <person name="Tesfaye S."/>
            <person name="Thomson T."/>
            <person name="Thoulutsang Y."/>
            <person name="Thoulutsang D."/>
            <person name="Topham K."/>
            <person name="Topping I."/>
            <person name="Tsamla T."/>
            <person name="Vassiliev H."/>
            <person name="Vo A."/>
            <person name="Wangchuk T."/>
            <person name="Wangdi T."/>
            <person name="Weiand M."/>
            <person name="Wilkinson J."/>
            <person name="Wilson A."/>
            <person name="Yadav S."/>
            <person name="Young G."/>
            <person name="Yu Q."/>
            <person name="Zembek L."/>
            <person name="Zhong D."/>
            <person name="Zimmer A."/>
            <person name="Zwirko Z."/>
            <person name="Jaffe D.B."/>
            <person name="Alvarez P."/>
            <person name="Brockman W."/>
            <person name="Butler J."/>
            <person name="Chin C."/>
            <person name="Gnerre S."/>
            <person name="Grabherr M."/>
            <person name="Kleber M."/>
            <person name="Mauceli E."/>
            <person name="MacCallum I."/>
        </authorList>
    </citation>
    <scope>NUCLEOTIDE SEQUENCE [LARGE SCALE GENOMIC DNA]</scope>
    <source>
        <strain evidence="3">Tucson 15081-1352.22</strain>
    </source>
</reference>
<proteinExistence type="predicted"/>
<keyword evidence="3" id="KW-1185">Reference proteome</keyword>
<protein>
    <submittedName>
        <fullName evidence="2">Uncharacterized protein</fullName>
    </submittedName>
</protein>
<dbReference type="EMBL" id="CH933808">
    <property type="protein sequence ID" value="EDW10301.1"/>
    <property type="molecule type" value="Genomic_DNA"/>
</dbReference>
<dbReference type="eggNOG" id="ENOG502T9B8">
    <property type="taxonomic scope" value="Eukaryota"/>
</dbReference>
<gene>
    <name evidence="2" type="primary">Dmoj\GI21002</name>
    <name evidence="2" type="ORF">Dmoj_GI21002</name>
</gene>
<dbReference type="Proteomes" id="UP000009192">
    <property type="component" value="Unassembled WGS sequence"/>
</dbReference>
<accession>B4KQG1</accession>